<feature type="region of interest" description="Disordered" evidence="2">
    <location>
        <begin position="1"/>
        <end position="27"/>
    </location>
</feature>
<dbReference type="PANTHER" id="PTHR13452">
    <property type="entry name" value="THUMP DOMAIN CONTAINING PROTEIN 1-RELATED"/>
    <property type="match status" value="1"/>
</dbReference>
<evidence type="ECO:0000313" key="5">
    <source>
        <dbReference type="Proteomes" id="UP001497512"/>
    </source>
</evidence>
<name>A0ABP0TTG0_9BRYO</name>
<dbReference type="PROSITE" id="PS51165">
    <property type="entry name" value="THUMP"/>
    <property type="match status" value="1"/>
</dbReference>
<dbReference type="InterPro" id="IPR040183">
    <property type="entry name" value="THUMPD1-like"/>
</dbReference>
<gene>
    <name evidence="4" type="ORF">CSSPTR1EN2_LOCUS7233</name>
</gene>
<dbReference type="SMART" id="SM00981">
    <property type="entry name" value="THUMP"/>
    <property type="match status" value="1"/>
</dbReference>
<feature type="compositionally biased region" description="Polar residues" evidence="2">
    <location>
        <begin position="114"/>
        <end position="124"/>
    </location>
</feature>
<dbReference type="InterPro" id="IPR004114">
    <property type="entry name" value="THUMP_dom"/>
</dbReference>
<dbReference type="PANTHER" id="PTHR13452:SF10">
    <property type="entry name" value="THUMP DOMAIN-CONTAINING PROTEIN 1"/>
    <property type="match status" value="1"/>
</dbReference>
<dbReference type="EMBL" id="OZ019906">
    <property type="protein sequence ID" value="CAK9204132.1"/>
    <property type="molecule type" value="Genomic_DNA"/>
</dbReference>
<dbReference type="Gene3D" id="3.30.2300.10">
    <property type="entry name" value="THUMP superfamily"/>
    <property type="match status" value="1"/>
</dbReference>
<keyword evidence="5" id="KW-1185">Reference proteome</keyword>
<feature type="region of interest" description="Disordered" evidence="2">
    <location>
        <begin position="75"/>
        <end position="153"/>
    </location>
</feature>
<feature type="compositionally biased region" description="Basic residues" evidence="2">
    <location>
        <begin position="8"/>
        <end position="27"/>
    </location>
</feature>
<protein>
    <recommendedName>
        <fullName evidence="3">THUMP domain-containing protein</fullName>
    </recommendedName>
</protein>
<evidence type="ECO:0000313" key="4">
    <source>
        <dbReference type="EMBL" id="CAK9204132.1"/>
    </source>
</evidence>
<proteinExistence type="predicted"/>
<dbReference type="Pfam" id="PF02926">
    <property type="entry name" value="THUMP"/>
    <property type="match status" value="1"/>
</dbReference>
<evidence type="ECO:0000259" key="3">
    <source>
        <dbReference type="PROSITE" id="PS51165"/>
    </source>
</evidence>
<organism evidence="4 5">
    <name type="scientific">Sphagnum troendelagicum</name>
    <dbReference type="NCBI Taxonomy" id="128251"/>
    <lineage>
        <taxon>Eukaryota</taxon>
        <taxon>Viridiplantae</taxon>
        <taxon>Streptophyta</taxon>
        <taxon>Embryophyta</taxon>
        <taxon>Bryophyta</taxon>
        <taxon>Sphagnophytina</taxon>
        <taxon>Sphagnopsida</taxon>
        <taxon>Sphagnales</taxon>
        <taxon>Sphagnaceae</taxon>
        <taxon>Sphagnum</taxon>
    </lineage>
</organism>
<feature type="compositionally biased region" description="Acidic residues" evidence="2">
    <location>
        <begin position="130"/>
        <end position="140"/>
    </location>
</feature>
<keyword evidence="1" id="KW-0694">RNA-binding</keyword>
<dbReference type="SUPFAM" id="SSF143437">
    <property type="entry name" value="THUMP domain-like"/>
    <property type="match status" value="1"/>
</dbReference>
<accession>A0ABP0TTG0</accession>
<evidence type="ECO:0000256" key="2">
    <source>
        <dbReference type="SAM" id="MobiDB-lite"/>
    </source>
</evidence>
<dbReference type="CDD" id="cd11717">
    <property type="entry name" value="THUMP_THUMPD1_like"/>
    <property type="match status" value="1"/>
</dbReference>
<dbReference type="Proteomes" id="UP001497512">
    <property type="component" value="Chromosome 14"/>
</dbReference>
<sequence>MASEGGGKHHTSSSDRKRRRAKYLPHNQKKAVITQGQQGFLITCVGGKERSSIQEMINVLDQFSETLQEPCSVVKGNGSATSLPTPPWSGISNKDGKKDPDAVICNQVVDKEAAQSSSVDTSVYSGESEQSGDESEEQREDENVKKQQKHQADSFVSGRNCNLGKIREESNRGGGIDELLAAEINELRNPNKARFVGVETGCHGIVFVCMRNKNGSRLASQSPMDLAEAIVRDAAASKKSRTRYSMRVLPVEVTCYASAAELTKAAEPVMAHHFPTGQDCPSFKALVCEARANTKLNKMELIEAVAKLVPKPHSVDLKNPDKTILVQIVKTACAVGVVRNFKELAKYNLRQLTSQPQPQPQPPPEAK</sequence>
<evidence type="ECO:0000256" key="1">
    <source>
        <dbReference type="PROSITE-ProRule" id="PRU00529"/>
    </source>
</evidence>
<feature type="domain" description="THUMP" evidence="3">
    <location>
        <begin position="233"/>
        <end position="339"/>
    </location>
</feature>
<reference evidence="4" key="1">
    <citation type="submission" date="2024-02" db="EMBL/GenBank/DDBJ databases">
        <authorList>
            <consortium name="ELIXIR-Norway"/>
            <consortium name="Elixir Norway"/>
        </authorList>
    </citation>
    <scope>NUCLEOTIDE SEQUENCE</scope>
</reference>